<dbReference type="Gramene" id="PRQ22618">
    <property type="protein sequence ID" value="PRQ22618"/>
    <property type="gene ID" value="RchiOBHm_Chr6g0252271"/>
</dbReference>
<protein>
    <submittedName>
        <fullName evidence="2">Uncharacterized protein</fullName>
    </submittedName>
</protein>
<keyword evidence="1" id="KW-0812">Transmembrane</keyword>
<organism evidence="2 3">
    <name type="scientific">Rosa chinensis</name>
    <name type="common">China rose</name>
    <dbReference type="NCBI Taxonomy" id="74649"/>
    <lineage>
        <taxon>Eukaryota</taxon>
        <taxon>Viridiplantae</taxon>
        <taxon>Streptophyta</taxon>
        <taxon>Embryophyta</taxon>
        <taxon>Tracheophyta</taxon>
        <taxon>Spermatophyta</taxon>
        <taxon>Magnoliopsida</taxon>
        <taxon>eudicotyledons</taxon>
        <taxon>Gunneridae</taxon>
        <taxon>Pentapetalae</taxon>
        <taxon>rosids</taxon>
        <taxon>fabids</taxon>
        <taxon>Rosales</taxon>
        <taxon>Rosaceae</taxon>
        <taxon>Rosoideae</taxon>
        <taxon>Rosoideae incertae sedis</taxon>
        <taxon>Rosa</taxon>
    </lineage>
</organism>
<evidence type="ECO:0000313" key="3">
    <source>
        <dbReference type="Proteomes" id="UP000238479"/>
    </source>
</evidence>
<dbReference type="EMBL" id="PDCK01000044">
    <property type="protein sequence ID" value="PRQ22618.1"/>
    <property type="molecule type" value="Genomic_DNA"/>
</dbReference>
<dbReference type="AlphaFoldDB" id="A0A2P6PL08"/>
<evidence type="ECO:0000313" key="2">
    <source>
        <dbReference type="EMBL" id="PRQ22618.1"/>
    </source>
</evidence>
<feature type="transmembrane region" description="Helical" evidence="1">
    <location>
        <begin position="24"/>
        <end position="41"/>
    </location>
</feature>
<keyword evidence="1" id="KW-0472">Membrane</keyword>
<name>A0A2P6PL08_ROSCH</name>
<proteinExistence type="predicted"/>
<reference evidence="2 3" key="1">
    <citation type="journal article" date="2018" name="Nat. Genet.">
        <title>The Rosa genome provides new insights in the design of modern roses.</title>
        <authorList>
            <person name="Bendahmane M."/>
        </authorList>
    </citation>
    <scope>NUCLEOTIDE SEQUENCE [LARGE SCALE GENOMIC DNA]</scope>
    <source>
        <strain evidence="3">cv. Old Blush</strain>
    </source>
</reference>
<gene>
    <name evidence="2" type="ORF">RchiOBHm_Chr6g0252271</name>
</gene>
<dbReference type="Proteomes" id="UP000238479">
    <property type="component" value="Chromosome 6"/>
</dbReference>
<evidence type="ECO:0000256" key="1">
    <source>
        <dbReference type="SAM" id="Phobius"/>
    </source>
</evidence>
<accession>A0A2P6PL08</accession>
<keyword evidence="1" id="KW-1133">Transmembrane helix</keyword>
<sequence>MRATKYDCLEETIKCLMAWPTRELSWICLCATIAFCMLWCFNCRKDQF</sequence>
<comment type="caution">
    <text evidence="2">The sequence shown here is derived from an EMBL/GenBank/DDBJ whole genome shotgun (WGS) entry which is preliminary data.</text>
</comment>
<keyword evidence="3" id="KW-1185">Reference proteome</keyword>